<dbReference type="InterPro" id="IPR039447">
    <property type="entry name" value="UreH-like_TM_dom"/>
</dbReference>
<keyword evidence="2" id="KW-0732">Signal</keyword>
<dbReference type="Pfam" id="PF13386">
    <property type="entry name" value="DsbD_2"/>
    <property type="match status" value="1"/>
</dbReference>
<evidence type="ECO:0000313" key="4">
    <source>
        <dbReference type="EMBL" id="MRG91148.1"/>
    </source>
</evidence>
<dbReference type="Proteomes" id="UP000440224">
    <property type="component" value="Unassembled WGS sequence"/>
</dbReference>
<gene>
    <name evidence="4" type="ORF">GF068_04325</name>
</gene>
<comment type="caution">
    <text evidence="4">The sequence shown here is derived from an EMBL/GenBank/DDBJ whole genome shotgun (WGS) entry which is preliminary data.</text>
</comment>
<name>A0A6N7PGJ4_9BACT</name>
<evidence type="ECO:0000259" key="3">
    <source>
        <dbReference type="Pfam" id="PF13386"/>
    </source>
</evidence>
<evidence type="ECO:0000256" key="2">
    <source>
        <dbReference type="SAM" id="SignalP"/>
    </source>
</evidence>
<dbReference type="PANTHER" id="PTHR42208:SF1">
    <property type="entry name" value="HEAVY METAL TRANSPORTER"/>
    <property type="match status" value="1"/>
</dbReference>
<keyword evidence="1" id="KW-1133">Transmembrane helix</keyword>
<keyword evidence="1" id="KW-0812">Transmembrane</keyword>
<feature type="transmembrane region" description="Helical" evidence="1">
    <location>
        <begin position="195"/>
        <end position="212"/>
    </location>
</feature>
<dbReference type="OrthoDB" id="9881805at2"/>
<feature type="transmembrane region" description="Helical" evidence="1">
    <location>
        <begin position="160"/>
        <end position="183"/>
    </location>
</feature>
<proteinExistence type="predicted"/>
<evidence type="ECO:0000256" key="1">
    <source>
        <dbReference type="SAM" id="Phobius"/>
    </source>
</evidence>
<reference evidence="4 5" key="1">
    <citation type="submission" date="2019-10" db="EMBL/GenBank/DDBJ databases">
        <title>A soil myxobacterium in the family Polyangiaceae.</title>
        <authorList>
            <person name="Li Y."/>
            <person name="Wang J."/>
        </authorList>
    </citation>
    <scope>NUCLEOTIDE SEQUENCE [LARGE SCALE GENOMIC DNA]</scope>
    <source>
        <strain evidence="4 5">DSM 14734</strain>
    </source>
</reference>
<dbReference type="EMBL" id="WJIE01000001">
    <property type="protein sequence ID" value="MRG91148.1"/>
    <property type="molecule type" value="Genomic_DNA"/>
</dbReference>
<keyword evidence="1" id="KW-0472">Membrane</keyword>
<protein>
    <recommendedName>
        <fullName evidence="3">Urease accessory protein UreH-like transmembrane domain-containing protein</fullName>
    </recommendedName>
</protein>
<sequence>MSLWISLGTAAALGATSGVHCAAMCGPVAAVGASREGRLDGRRALGYLGGRALGYAALGGAAGALGAPLAGGSAGAAVRLVLAVVVAVALLYRAIVLVKPRAGEKLLTLGRGPRTSTLFQKIVRYVPRRGIGLGVATALFPCGALFAAVIAAASAGAAPVGAAMMLVFAAASAPLLMLPAAALSSNVASRFSGRFARKVGAIALVATAAWVVTPPIRAMLAPAREHACCASAGGGDAFPLR</sequence>
<organism evidence="4 5">
    <name type="scientific">Polyangium spumosum</name>
    <dbReference type="NCBI Taxonomy" id="889282"/>
    <lineage>
        <taxon>Bacteria</taxon>
        <taxon>Pseudomonadati</taxon>
        <taxon>Myxococcota</taxon>
        <taxon>Polyangia</taxon>
        <taxon>Polyangiales</taxon>
        <taxon>Polyangiaceae</taxon>
        <taxon>Polyangium</taxon>
    </lineage>
</organism>
<accession>A0A6N7PGJ4</accession>
<dbReference type="PANTHER" id="PTHR42208">
    <property type="entry name" value="HEAVY METAL TRANSPORTER-RELATED"/>
    <property type="match status" value="1"/>
</dbReference>
<evidence type="ECO:0000313" key="5">
    <source>
        <dbReference type="Proteomes" id="UP000440224"/>
    </source>
</evidence>
<feature type="signal peptide" evidence="2">
    <location>
        <begin position="1"/>
        <end position="22"/>
    </location>
</feature>
<keyword evidence="5" id="KW-1185">Reference proteome</keyword>
<feature type="domain" description="Urease accessory protein UreH-like transmembrane" evidence="3">
    <location>
        <begin position="10"/>
        <end position="208"/>
    </location>
</feature>
<feature type="transmembrane region" description="Helical" evidence="1">
    <location>
        <begin position="76"/>
        <end position="95"/>
    </location>
</feature>
<dbReference type="RefSeq" id="WP_153817976.1">
    <property type="nucleotide sequence ID" value="NZ_WJIE01000001.1"/>
</dbReference>
<feature type="chain" id="PRO_5026927454" description="Urease accessory protein UreH-like transmembrane domain-containing protein" evidence="2">
    <location>
        <begin position="23"/>
        <end position="241"/>
    </location>
</feature>
<feature type="transmembrane region" description="Helical" evidence="1">
    <location>
        <begin position="131"/>
        <end position="154"/>
    </location>
</feature>
<dbReference type="AlphaFoldDB" id="A0A6N7PGJ4"/>